<dbReference type="InterPro" id="IPR018476">
    <property type="entry name" value="GlyceroP-diester-Pdiesterase_M"/>
</dbReference>
<evidence type="ECO:0000313" key="3">
    <source>
        <dbReference type="EMBL" id="MEQ6353772.1"/>
    </source>
</evidence>
<keyword evidence="1" id="KW-0472">Membrane</keyword>
<sequence>MHKTGQLMRQAVYNIYKYRFDYIQGLAMIKLFQFLLIVPVTAIVFKLMLRVTGYTQITEQNIQSFVGHPFVILMIILLIMLILLFIYYEMGFLFIMAFHQQKGTRYRFLHIWQQLHRKALSFFSIQVIFFIMYSALLLPLASIIFPLTVTQAISLPHFLTDEIMSTRSGHLLYAAITLVLVIVGIRSILAMPIFTIQPKISLLRSFIRSWRFPKRGLLGLLGLIFMLIIIHLLVMLGITLISTFPLYLLERLIPSTALVTAAITLAFLEIVFGVLFSLLQAMISQVMVAITYNTPILGRSRLTTKFRKRNYKPLTFIILVVFIALSVMNGISLEKSVYAPDTKIIAHRGYTKGNVENTISGLVSAASSGADLIEIDIQQTVDGQFVVFHDQTLRRLTGKNGVIANMTLGELKTLTIHANGFNDKISSLDDFIEIAKALNVSLLIELKVHGKETEDVLPKLVKKLKAYKVLDKYYVQSSDPQMMSQIKKLAPNLRVGIVYALNIGPMDETVDFISLEEAWVTDQLISEMKQQKIDLFVWTLNNNRSLHDFIRKNVNGVITDLPDMALDIRTKQNEREYFLQRILNLLQFMY</sequence>
<dbReference type="Gene3D" id="3.20.20.190">
    <property type="entry name" value="Phosphatidylinositol (PI) phosphodiesterase"/>
    <property type="match status" value="1"/>
</dbReference>
<feature type="transmembrane region" description="Helical" evidence="1">
    <location>
        <begin position="171"/>
        <end position="196"/>
    </location>
</feature>
<dbReference type="SUPFAM" id="SSF51695">
    <property type="entry name" value="PLC-like phosphodiesterases"/>
    <property type="match status" value="1"/>
</dbReference>
<feature type="domain" description="GP-PDE" evidence="2">
    <location>
        <begin position="342"/>
        <end position="569"/>
    </location>
</feature>
<feature type="transmembrane region" description="Helical" evidence="1">
    <location>
        <begin position="313"/>
        <end position="333"/>
    </location>
</feature>
<dbReference type="InterPro" id="IPR030395">
    <property type="entry name" value="GP_PDE_dom"/>
</dbReference>
<accession>A0ABV1MMM3</accession>
<dbReference type="RefSeq" id="WP_349658537.1">
    <property type="nucleotide sequence ID" value="NZ_JBEGDG010000002.1"/>
</dbReference>
<keyword evidence="1" id="KW-1133">Transmembrane helix</keyword>
<organism evidence="3 4">
    <name type="scientific">Lysinibacillus zambalensis</name>
    <dbReference type="NCBI Taxonomy" id="3160866"/>
    <lineage>
        <taxon>Bacteria</taxon>
        <taxon>Bacillati</taxon>
        <taxon>Bacillota</taxon>
        <taxon>Bacilli</taxon>
        <taxon>Bacillales</taxon>
        <taxon>Bacillaceae</taxon>
        <taxon>Lysinibacillus</taxon>
    </lineage>
</organism>
<evidence type="ECO:0000259" key="2">
    <source>
        <dbReference type="PROSITE" id="PS51704"/>
    </source>
</evidence>
<feature type="transmembrane region" description="Helical" evidence="1">
    <location>
        <begin position="217"/>
        <end position="241"/>
    </location>
</feature>
<dbReference type="Pfam" id="PF03009">
    <property type="entry name" value="GDPD"/>
    <property type="match status" value="1"/>
</dbReference>
<feature type="transmembrane region" description="Helical" evidence="1">
    <location>
        <begin position="261"/>
        <end position="292"/>
    </location>
</feature>
<dbReference type="PROSITE" id="PS51704">
    <property type="entry name" value="GP_PDE"/>
    <property type="match status" value="1"/>
</dbReference>
<dbReference type="InterPro" id="IPR017946">
    <property type="entry name" value="PLC-like_Pdiesterase_TIM-brl"/>
</dbReference>
<dbReference type="Proteomes" id="UP001478862">
    <property type="component" value="Unassembled WGS sequence"/>
</dbReference>
<feature type="transmembrane region" description="Helical" evidence="1">
    <location>
        <begin position="119"/>
        <end position="145"/>
    </location>
</feature>
<keyword evidence="4" id="KW-1185">Reference proteome</keyword>
<evidence type="ECO:0000256" key="1">
    <source>
        <dbReference type="SAM" id="Phobius"/>
    </source>
</evidence>
<comment type="caution">
    <text evidence="3">The sequence shown here is derived from an EMBL/GenBank/DDBJ whole genome shotgun (WGS) entry which is preliminary data.</text>
</comment>
<keyword evidence="1" id="KW-0812">Transmembrane</keyword>
<feature type="transmembrane region" description="Helical" evidence="1">
    <location>
        <begin position="69"/>
        <end position="98"/>
    </location>
</feature>
<gene>
    <name evidence="3" type="ORF">ABNX05_04025</name>
</gene>
<protein>
    <submittedName>
        <fullName evidence="3">Glycerophosphodiester phosphodiesterase</fullName>
    </submittedName>
</protein>
<dbReference type="EMBL" id="JBEGDG010000002">
    <property type="protein sequence ID" value="MEQ6353772.1"/>
    <property type="molecule type" value="Genomic_DNA"/>
</dbReference>
<feature type="transmembrane region" description="Helical" evidence="1">
    <location>
        <begin position="27"/>
        <end position="49"/>
    </location>
</feature>
<name>A0ABV1MMM3_9BACI</name>
<evidence type="ECO:0000313" key="4">
    <source>
        <dbReference type="Proteomes" id="UP001478862"/>
    </source>
</evidence>
<proteinExistence type="predicted"/>
<dbReference type="Pfam" id="PF10110">
    <property type="entry name" value="GPDPase_memb"/>
    <property type="match status" value="1"/>
</dbReference>
<dbReference type="CDD" id="cd08579">
    <property type="entry name" value="GDPD_memb_like"/>
    <property type="match status" value="1"/>
</dbReference>
<dbReference type="PANTHER" id="PTHR46211">
    <property type="entry name" value="GLYCEROPHOSPHORYL DIESTER PHOSPHODIESTERASE"/>
    <property type="match status" value="1"/>
</dbReference>
<dbReference type="PANTHER" id="PTHR46211:SF8">
    <property type="entry name" value="PHOSPHODIESTERASE"/>
    <property type="match status" value="1"/>
</dbReference>
<reference evidence="3 4" key="1">
    <citation type="submission" date="2024-06" db="EMBL/GenBank/DDBJ databases">
        <title>Lysinibacillus zambalefons sp. nov., a Novel Firmicute Isolated from the Poon Bato Zambales Hyperalkaline Spring.</title>
        <authorList>
            <person name="Aja J.A."/>
            <person name="Lazaro J.E.H."/>
            <person name="Llorin L.D."/>
            <person name="Lim K.R."/>
            <person name="Teodosio J."/>
            <person name="Dalisay D.S."/>
        </authorList>
    </citation>
    <scope>NUCLEOTIDE SEQUENCE [LARGE SCALE GENOMIC DNA]</scope>
    <source>
        <strain evidence="3 4">M3</strain>
    </source>
</reference>